<evidence type="ECO:0000256" key="7">
    <source>
        <dbReference type="ARBA" id="ARBA00023136"/>
    </source>
</evidence>
<feature type="transmembrane region" description="Helical" evidence="9">
    <location>
        <begin position="228"/>
        <end position="247"/>
    </location>
</feature>
<dbReference type="InterPro" id="IPR001757">
    <property type="entry name" value="P_typ_ATPase"/>
</dbReference>
<dbReference type="PROSITE" id="PS00154">
    <property type="entry name" value="ATPASE_E1_E2"/>
    <property type="match status" value="1"/>
</dbReference>
<dbReference type="InterPro" id="IPR059000">
    <property type="entry name" value="ATPase_P-type_domA"/>
</dbReference>
<keyword evidence="6 9" id="KW-1133">Transmembrane helix</keyword>
<dbReference type="GO" id="GO:0005802">
    <property type="term" value="C:trans-Golgi network"/>
    <property type="evidence" value="ECO:0007669"/>
    <property type="project" value="TreeGrafter"/>
</dbReference>
<keyword evidence="5" id="KW-1278">Translocase</keyword>
<proteinExistence type="predicted"/>
<feature type="region of interest" description="Disordered" evidence="8">
    <location>
        <begin position="359"/>
        <end position="378"/>
    </location>
</feature>
<dbReference type="InterPro" id="IPR008250">
    <property type="entry name" value="ATPase_P-typ_transduc_dom_A_sf"/>
</dbReference>
<keyword evidence="4" id="KW-0067">ATP-binding</keyword>
<comment type="subcellular location">
    <subcellularLocation>
        <location evidence="1">Membrane</location>
        <topology evidence="1">Multi-pass membrane protein</topology>
    </subcellularLocation>
</comment>
<evidence type="ECO:0000256" key="3">
    <source>
        <dbReference type="ARBA" id="ARBA00022741"/>
    </source>
</evidence>
<dbReference type="NCBIfam" id="TIGR01494">
    <property type="entry name" value="ATPase_P-type"/>
    <property type="match status" value="1"/>
</dbReference>
<protein>
    <submittedName>
        <fullName evidence="12">Phospholipid-transporting ATPase IA</fullName>
    </submittedName>
</protein>
<evidence type="ECO:0000256" key="4">
    <source>
        <dbReference type="ARBA" id="ARBA00022840"/>
    </source>
</evidence>
<dbReference type="SUPFAM" id="SSF81665">
    <property type="entry name" value="Calcium ATPase, transmembrane domain M"/>
    <property type="match status" value="1"/>
</dbReference>
<dbReference type="GO" id="GO:0045332">
    <property type="term" value="P:phospholipid translocation"/>
    <property type="evidence" value="ECO:0007669"/>
    <property type="project" value="TreeGrafter"/>
</dbReference>
<reference evidence="12" key="1">
    <citation type="submission" date="2023-01" db="EMBL/GenBank/DDBJ databases">
        <title>Genome assembly of the deep-sea coral Lophelia pertusa.</title>
        <authorList>
            <person name="Herrera S."/>
            <person name="Cordes E."/>
        </authorList>
    </citation>
    <scope>NUCLEOTIDE SEQUENCE</scope>
    <source>
        <strain evidence="12">USNM1676648</strain>
        <tissue evidence="12">Polyp</tissue>
    </source>
</reference>
<feature type="domain" description="P-type ATPase A" evidence="10">
    <location>
        <begin position="85"/>
        <end position="147"/>
    </location>
</feature>
<dbReference type="InterPro" id="IPR032631">
    <property type="entry name" value="P-type_ATPase_N"/>
</dbReference>
<dbReference type="Pfam" id="PF00122">
    <property type="entry name" value="E1-E2_ATPase"/>
    <property type="match status" value="1"/>
</dbReference>
<dbReference type="SUPFAM" id="SSF81653">
    <property type="entry name" value="Calcium ATPase, transduction domain A"/>
    <property type="match status" value="1"/>
</dbReference>
<dbReference type="InterPro" id="IPR023298">
    <property type="entry name" value="ATPase_P-typ_TM_dom_sf"/>
</dbReference>
<dbReference type="Gene3D" id="2.70.150.10">
    <property type="entry name" value="Calcium-transporting ATPase, cytoplasmic transduction domain A"/>
    <property type="match status" value="1"/>
</dbReference>
<evidence type="ECO:0000256" key="8">
    <source>
        <dbReference type="SAM" id="MobiDB-lite"/>
    </source>
</evidence>
<dbReference type="GO" id="GO:0016887">
    <property type="term" value="F:ATP hydrolysis activity"/>
    <property type="evidence" value="ECO:0007669"/>
    <property type="project" value="InterPro"/>
</dbReference>
<dbReference type="AlphaFoldDB" id="A0A9X0CJS8"/>
<evidence type="ECO:0000256" key="9">
    <source>
        <dbReference type="SAM" id="Phobius"/>
    </source>
</evidence>
<dbReference type="PANTHER" id="PTHR24092:SF150">
    <property type="entry name" value="PHOSPHOLIPID-TRANSPORTING ATPASE"/>
    <property type="match status" value="1"/>
</dbReference>
<feature type="domain" description="P-type ATPase N-terminal" evidence="11">
    <location>
        <begin position="9"/>
        <end position="55"/>
    </location>
</feature>
<keyword evidence="13" id="KW-1185">Reference proteome</keyword>
<evidence type="ECO:0000313" key="13">
    <source>
        <dbReference type="Proteomes" id="UP001163046"/>
    </source>
</evidence>
<evidence type="ECO:0000256" key="5">
    <source>
        <dbReference type="ARBA" id="ARBA00022967"/>
    </source>
</evidence>
<dbReference type="EMBL" id="MU827319">
    <property type="protein sequence ID" value="KAJ7357645.1"/>
    <property type="molecule type" value="Genomic_DNA"/>
</dbReference>
<evidence type="ECO:0000256" key="2">
    <source>
        <dbReference type="ARBA" id="ARBA00022692"/>
    </source>
</evidence>
<dbReference type="PANTHER" id="PTHR24092">
    <property type="entry name" value="PROBABLE PHOSPHOLIPID-TRANSPORTING ATPASE"/>
    <property type="match status" value="1"/>
</dbReference>
<evidence type="ECO:0000313" key="12">
    <source>
        <dbReference type="EMBL" id="KAJ7357645.1"/>
    </source>
</evidence>
<evidence type="ECO:0000259" key="10">
    <source>
        <dbReference type="Pfam" id="PF00122"/>
    </source>
</evidence>
<evidence type="ECO:0000256" key="6">
    <source>
        <dbReference type="ARBA" id="ARBA00022989"/>
    </source>
</evidence>
<feature type="compositionally biased region" description="Polar residues" evidence="8">
    <location>
        <begin position="366"/>
        <end position="378"/>
    </location>
</feature>
<organism evidence="12 13">
    <name type="scientific">Desmophyllum pertusum</name>
    <dbReference type="NCBI Taxonomy" id="174260"/>
    <lineage>
        <taxon>Eukaryota</taxon>
        <taxon>Metazoa</taxon>
        <taxon>Cnidaria</taxon>
        <taxon>Anthozoa</taxon>
        <taxon>Hexacorallia</taxon>
        <taxon>Scleractinia</taxon>
        <taxon>Caryophylliina</taxon>
        <taxon>Caryophylliidae</taxon>
        <taxon>Desmophyllum</taxon>
    </lineage>
</organism>
<keyword evidence="3" id="KW-0547">Nucleotide-binding</keyword>
<dbReference type="Pfam" id="PF16209">
    <property type="entry name" value="PhoLip_ATPase_N"/>
    <property type="match status" value="1"/>
</dbReference>
<feature type="transmembrane region" description="Helical" evidence="9">
    <location>
        <begin position="186"/>
        <end position="207"/>
    </location>
</feature>
<gene>
    <name evidence="12" type="primary">ATP8A1_2</name>
    <name evidence="12" type="ORF">OS493_023776</name>
</gene>
<evidence type="ECO:0000256" key="1">
    <source>
        <dbReference type="ARBA" id="ARBA00004141"/>
    </source>
</evidence>
<dbReference type="GO" id="GO:0140326">
    <property type="term" value="F:ATPase-coupled intramembrane lipid transporter activity"/>
    <property type="evidence" value="ECO:0007669"/>
    <property type="project" value="TreeGrafter"/>
</dbReference>
<keyword evidence="7 9" id="KW-0472">Membrane</keyword>
<keyword evidence="2 9" id="KW-0812">Transmembrane</keyword>
<sequence>MSSQHEQYTTAKYNFLTFLPKFLLEQFSRYSNVFFLFIALLQQIDDVSPTGRYTTAVPLLLVLSCSALKEIVEDYKRHQADDQVNNRRVKVLRDNTIQSLLWTEVQVGDIVKVVNGQFFPADLIILSSSEPMGMCYIETSNLDGETNLKIRQVLLFYTGHDSKLMQNSTAAPIKRSNVDHTTNIQILFLFGMLLVLALCSTIGFKIWTDNHKDTDWYLGYSAKRAQNLGMTFLTFIILYNNLIPISLTVTLEVVKFIQAIFINLDVDMYYEPTDTPAMARTSNLNEELGQVRYIFSDKTGTLTRNVMEFKKCSIGGISYSGQGDTFMDPALLDNLREHHPTASVIREFLTLFSSVPHSRTRKGHQQSRQDSLSSCLTR</sequence>
<dbReference type="InterPro" id="IPR018303">
    <property type="entry name" value="ATPase_P-typ_P_site"/>
</dbReference>
<comment type="caution">
    <text evidence="12">The sequence shown here is derived from an EMBL/GenBank/DDBJ whole genome shotgun (WGS) entry which is preliminary data.</text>
</comment>
<dbReference type="Proteomes" id="UP001163046">
    <property type="component" value="Unassembled WGS sequence"/>
</dbReference>
<dbReference type="GO" id="GO:0005886">
    <property type="term" value="C:plasma membrane"/>
    <property type="evidence" value="ECO:0007669"/>
    <property type="project" value="TreeGrafter"/>
</dbReference>
<accession>A0A9X0CJS8</accession>
<dbReference type="OrthoDB" id="2149825at2759"/>
<dbReference type="FunFam" id="3.40.50.1000:FF:000001">
    <property type="entry name" value="Phospholipid-transporting ATPase IC"/>
    <property type="match status" value="1"/>
</dbReference>
<name>A0A9X0CJS8_9CNID</name>
<dbReference type="GO" id="GO:0005524">
    <property type="term" value="F:ATP binding"/>
    <property type="evidence" value="ECO:0007669"/>
    <property type="project" value="UniProtKB-KW"/>
</dbReference>
<evidence type="ECO:0000259" key="11">
    <source>
        <dbReference type="Pfam" id="PF16209"/>
    </source>
</evidence>